<evidence type="ECO:0000313" key="2">
    <source>
        <dbReference type="WBParaSite" id="ACAC_0000688001-mRNA-1"/>
    </source>
</evidence>
<name>A0A0K0D9Q3_ANGCA</name>
<accession>A0A0K0D9Q3</accession>
<dbReference type="Proteomes" id="UP000035642">
    <property type="component" value="Unassembled WGS sequence"/>
</dbReference>
<proteinExistence type="predicted"/>
<dbReference type="AlphaFoldDB" id="A0A0K0D9Q3"/>
<organism evidence="1 2">
    <name type="scientific">Angiostrongylus cantonensis</name>
    <name type="common">Rat lungworm</name>
    <dbReference type="NCBI Taxonomy" id="6313"/>
    <lineage>
        <taxon>Eukaryota</taxon>
        <taxon>Metazoa</taxon>
        <taxon>Ecdysozoa</taxon>
        <taxon>Nematoda</taxon>
        <taxon>Chromadorea</taxon>
        <taxon>Rhabditida</taxon>
        <taxon>Rhabditina</taxon>
        <taxon>Rhabditomorpha</taxon>
        <taxon>Strongyloidea</taxon>
        <taxon>Metastrongylidae</taxon>
        <taxon>Angiostrongylus</taxon>
    </lineage>
</organism>
<reference evidence="2" key="2">
    <citation type="submission" date="2017-02" db="UniProtKB">
        <authorList>
            <consortium name="WormBaseParasite"/>
        </authorList>
    </citation>
    <scope>IDENTIFICATION</scope>
</reference>
<dbReference type="WBParaSite" id="ACAC_0000688001-mRNA-1">
    <property type="protein sequence ID" value="ACAC_0000688001-mRNA-1"/>
    <property type="gene ID" value="ACAC_0000688001"/>
</dbReference>
<reference evidence="1" key="1">
    <citation type="submission" date="2012-09" db="EMBL/GenBank/DDBJ databases">
        <authorList>
            <person name="Martin A.A."/>
        </authorList>
    </citation>
    <scope>NUCLEOTIDE SEQUENCE</scope>
</reference>
<keyword evidence="1" id="KW-1185">Reference proteome</keyword>
<protein>
    <submittedName>
        <fullName evidence="2">Uncharacterized protein</fullName>
    </submittedName>
</protein>
<sequence>MGKAVSVQERNEGENAPLLSDSYFYAPFFFATEASNDEQFPFPSHTGKTTAITRKRRYPGKLNNDVMELASFAEYPIVNTASVFEMNDDVEFPHQNEPRGMVFLKDFMREESSFIAERKRRTTAS</sequence>
<evidence type="ECO:0000313" key="1">
    <source>
        <dbReference type="Proteomes" id="UP000035642"/>
    </source>
</evidence>